<organism evidence="14 15">
    <name type="scientific">Thermosphaera chiliense</name>
    <dbReference type="NCBI Taxonomy" id="3402707"/>
    <lineage>
        <taxon>Archaea</taxon>
        <taxon>Thermoproteota</taxon>
        <taxon>Thermoprotei</taxon>
        <taxon>Desulfurococcales</taxon>
        <taxon>Desulfurococcaceae</taxon>
        <taxon>Thermosphaera</taxon>
    </lineage>
</organism>
<dbReference type="EMBL" id="CP063144">
    <property type="protein sequence ID" value="QOR94938.1"/>
    <property type="molecule type" value="Genomic_DNA"/>
</dbReference>
<evidence type="ECO:0000256" key="8">
    <source>
        <dbReference type="ARBA" id="ARBA00022840"/>
    </source>
</evidence>
<dbReference type="KEGG" id="tcs:IMZ38_03265"/>
<dbReference type="GO" id="GO:0008270">
    <property type="term" value="F:zinc ion binding"/>
    <property type="evidence" value="ECO:0007669"/>
    <property type="project" value="UniProtKB-UniRule"/>
</dbReference>
<dbReference type="NCBIfam" id="TIGR00435">
    <property type="entry name" value="cysS"/>
    <property type="match status" value="1"/>
</dbReference>
<dbReference type="PANTHER" id="PTHR10890">
    <property type="entry name" value="CYSTEINYL-TRNA SYNTHETASE"/>
    <property type="match status" value="1"/>
</dbReference>
<keyword evidence="9 12" id="KW-0648">Protein biosynthesis</keyword>
<evidence type="ECO:0000256" key="1">
    <source>
        <dbReference type="ARBA" id="ARBA00004496"/>
    </source>
</evidence>
<keyword evidence="7 12" id="KW-0862">Zinc</keyword>
<dbReference type="PRINTS" id="PR00983">
    <property type="entry name" value="TRNASYNTHCYS"/>
</dbReference>
<comment type="similarity">
    <text evidence="2 12">Belongs to the class-I aminoacyl-tRNA synthetase family.</text>
</comment>
<feature type="short sequence motif" description="'HIGH' region" evidence="12">
    <location>
        <begin position="33"/>
        <end position="43"/>
    </location>
</feature>
<feature type="binding site" evidence="12">
    <location>
        <position position="239"/>
    </location>
    <ligand>
        <name>Zn(2+)</name>
        <dbReference type="ChEBI" id="CHEBI:29105"/>
    </ligand>
</feature>
<evidence type="ECO:0000256" key="2">
    <source>
        <dbReference type="ARBA" id="ARBA00005594"/>
    </source>
</evidence>
<evidence type="ECO:0000256" key="12">
    <source>
        <dbReference type="HAMAP-Rule" id="MF_00041"/>
    </source>
</evidence>
<dbReference type="Gene3D" id="1.20.120.1910">
    <property type="entry name" value="Cysteine-tRNA ligase, C-terminal anti-codon recognition domain"/>
    <property type="match status" value="1"/>
</dbReference>
<feature type="binding site" evidence="12">
    <location>
        <position position="31"/>
    </location>
    <ligand>
        <name>Zn(2+)</name>
        <dbReference type="ChEBI" id="CHEBI:29105"/>
    </ligand>
</feature>
<dbReference type="InterPro" id="IPR015803">
    <property type="entry name" value="Cys-tRNA-ligase"/>
</dbReference>
<reference evidence="14 15" key="1">
    <citation type="submission" date="2020-10" db="EMBL/GenBank/DDBJ databases">
        <title>Complete genome sequence of Thermosphaera aggregans strain 3507.</title>
        <authorList>
            <person name="Zayulina K.S."/>
            <person name="Elcheninov A.G."/>
            <person name="Toshchakov S.V."/>
            <person name="Kublanov I.V."/>
            <person name="Kochetkova T.V."/>
        </authorList>
    </citation>
    <scope>NUCLEOTIDE SEQUENCE [LARGE SCALE GENOMIC DNA]</scope>
    <source>
        <strain evidence="14 15">3507</strain>
    </source>
</reference>
<dbReference type="SUPFAM" id="SSF47323">
    <property type="entry name" value="Anticodon-binding domain of a subclass of class I aminoacyl-tRNA synthetases"/>
    <property type="match status" value="1"/>
</dbReference>
<dbReference type="GO" id="GO:0005737">
    <property type="term" value="C:cytoplasm"/>
    <property type="evidence" value="ECO:0007669"/>
    <property type="project" value="UniProtKB-SubCell"/>
</dbReference>
<dbReference type="GeneID" id="59454405"/>
<feature type="binding site" evidence="12">
    <location>
        <position position="210"/>
    </location>
    <ligand>
        <name>Zn(2+)</name>
        <dbReference type="ChEBI" id="CHEBI:29105"/>
    </ligand>
</feature>
<dbReference type="CDD" id="cd00672">
    <property type="entry name" value="CysRS_core"/>
    <property type="match status" value="1"/>
</dbReference>
<dbReference type="Proteomes" id="UP000593766">
    <property type="component" value="Chromosome"/>
</dbReference>
<evidence type="ECO:0000256" key="4">
    <source>
        <dbReference type="ARBA" id="ARBA00022598"/>
    </source>
</evidence>
<dbReference type="FunFam" id="3.40.50.620:FF:000130">
    <property type="entry name" value="Cysteine--tRNA ligase"/>
    <property type="match status" value="1"/>
</dbReference>
<feature type="binding site" evidence="12">
    <location>
        <position position="235"/>
    </location>
    <ligand>
        <name>Zn(2+)</name>
        <dbReference type="ChEBI" id="CHEBI:29105"/>
    </ligand>
</feature>
<dbReference type="OrthoDB" id="9445at2157"/>
<dbReference type="InterPro" id="IPR009080">
    <property type="entry name" value="tRNAsynth_Ia_anticodon-bd"/>
</dbReference>
<evidence type="ECO:0000256" key="5">
    <source>
        <dbReference type="ARBA" id="ARBA00022723"/>
    </source>
</evidence>
<dbReference type="SMART" id="SM00840">
    <property type="entry name" value="DALR_2"/>
    <property type="match status" value="1"/>
</dbReference>
<keyword evidence="4 12" id="KW-0436">Ligase</keyword>
<dbReference type="PANTHER" id="PTHR10890:SF3">
    <property type="entry name" value="CYSTEINE--TRNA LIGASE, CYTOPLASMIC"/>
    <property type="match status" value="1"/>
</dbReference>
<gene>
    <name evidence="12" type="primary">cysS</name>
    <name evidence="14" type="ORF">IMZ38_03265</name>
</gene>
<keyword evidence="5 12" id="KW-0479">Metal-binding</keyword>
<feature type="short sequence motif" description="'KMSKS' region" evidence="12">
    <location>
        <begin position="268"/>
        <end position="272"/>
    </location>
</feature>
<dbReference type="InterPro" id="IPR014729">
    <property type="entry name" value="Rossmann-like_a/b/a_fold"/>
</dbReference>
<keyword evidence="6 12" id="KW-0547">Nucleotide-binding</keyword>
<evidence type="ECO:0000256" key="7">
    <source>
        <dbReference type="ARBA" id="ARBA00022833"/>
    </source>
</evidence>
<accession>A0A7M1URP0</accession>
<evidence type="ECO:0000313" key="14">
    <source>
        <dbReference type="EMBL" id="QOR94938.1"/>
    </source>
</evidence>
<feature type="domain" description="Cysteinyl-tRNA synthetase class Ia DALR" evidence="13">
    <location>
        <begin position="358"/>
        <end position="421"/>
    </location>
</feature>
<dbReference type="Gene3D" id="3.40.50.620">
    <property type="entry name" value="HUPs"/>
    <property type="match status" value="1"/>
</dbReference>
<proteinExistence type="inferred from homology"/>
<dbReference type="SUPFAM" id="SSF52374">
    <property type="entry name" value="Nucleotidylyl transferase"/>
    <property type="match status" value="1"/>
</dbReference>
<dbReference type="Pfam" id="PF01406">
    <property type="entry name" value="tRNA-synt_1e"/>
    <property type="match status" value="1"/>
</dbReference>
<evidence type="ECO:0000256" key="9">
    <source>
        <dbReference type="ARBA" id="ARBA00022917"/>
    </source>
</evidence>
<evidence type="ECO:0000256" key="10">
    <source>
        <dbReference type="ARBA" id="ARBA00023146"/>
    </source>
</evidence>
<keyword evidence="15" id="KW-1185">Reference proteome</keyword>
<keyword evidence="10 12" id="KW-0030">Aminoacyl-tRNA synthetase</keyword>
<evidence type="ECO:0000256" key="3">
    <source>
        <dbReference type="ARBA" id="ARBA00022490"/>
    </source>
</evidence>
<evidence type="ECO:0000256" key="6">
    <source>
        <dbReference type="ARBA" id="ARBA00022741"/>
    </source>
</evidence>
<sequence>MLPELKIYNTLTKTMERIQPVEPGLLKMYVCGPTVYDSTHVGHGRAYVMYDVFKRYLNSRGYHVIHVMNITDIDDKIINRARDENRDWMEIVETYTKEYLEALNSLNVQVDHHPRVTQHIDEIIEFIQKLIERGHAYVTPSGSVYFDVNTYEDYGRLSGRLVKEAWSQEPDFLSEKKNPYDFALWKAAKPGEPFWESPWGKGRPGWHIECSVMSTRYLGERFDIHGGGTDLIFPHHENERAQSESALGSKPWVSVWMHVGMLMVGADKMSKSLKNIVPIKEVVKKWGGRTLRYWYLMSHYRKPVSFSEESLEIASEQLKRLNQVSSLLQKLGKEAVEPHKASDEDLKILRSLLKTHYSFHAALSEDFNTPEAVASLNEFTTIVFRDIQHNPKYILVNTAFRILREFDNVFGVLETPPEALVEEDVDSYIKILVDVRKELRNRKMYDLADMIRSELGRLGVTLSDKGPETTWIRVKKQALNK</sequence>
<dbReference type="InterPro" id="IPR015273">
    <property type="entry name" value="Cys-tRNA-synt_Ia_DALR"/>
</dbReference>
<name>A0A7M1URP0_9CREN</name>
<dbReference type="AlphaFoldDB" id="A0A7M1URP0"/>
<protein>
    <recommendedName>
        <fullName evidence="12">Cysteine--tRNA ligase</fullName>
        <ecNumber evidence="12">6.1.1.16</ecNumber>
    </recommendedName>
    <alternativeName>
        <fullName evidence="12">Cysteinyl-tRNA synthetase</fullName>
        <shortName evidence="12">CysRS</shortName>
    </alternativeName>
</protein>
<evidence type="ECO:0000259" key="13">
    <source>
        <dbReference type="SMART" id="SM00840"/>
    </source>
</evidence>
<keyword evidence="8 12" id="KW-0067">ATP-binding</keyword>
<dbReference type="HAMAP" id="MF_00041">
    <property type="entry name" value="Cys_tRNA_synth"/>
    <property type="match status" value="1"/>
</dbReference>
<comment type="subcellular location">
    <subcellularLocation>
        <location evidence="1 12">Cytoplasm</location>
    </subcellularLocation>
</comment>
<evidence type="ECO:0000256" key="11">
    <source>
        <dbReference type="ARBA" id="ARBA00047398"/>
    </source>
</evidence>
<dbReference type="GO" id="GO:0004817">
    <property type="term" value="F:cysteine-tRNA ligase activity"/>
    <property type="evidence" value="ECO:0007669"/>
    <property type="project" value="UniProtKB-UniRule"/>
</dbReference>
<dbReference type="InterPro" id="IPR032678">
    <property type="entry name" value="tRNA-synt_1_cat_dom"/>
</dbReference>
<comment type="cofactor">
    <cofactor evidence="12">
        <name>Zn(2+)</name>
        <dbReference type="ChEBI" id="CHEBI:29105"/>
    </cofactor>
    <text evidence="12">Binds 1 zinc ion per subunit.</text>
</comment>
<dbReference type="EC" id="6.1.1.16" evidence="12"/>
<dbReference type="GO" id="GO:0006423">
    <property type="term" value="P:cysteinyl-tRNA aminoacylation"/>
    <property type="evidence" value="ECO:0007669"/>
    <property type="project" value="UniProtKB-UniRule"/>
</dbReference>
<dbReference type="GO" id="GO:0005524">
    <property type="term" value="F:ATP binding"/>
    <property type="evidence" value="ECO:0007669"/>
    <property type="project" value="UniProtKB-UniRule"/>
</dbReference>
<dbReference type="RefSeq" id="WP_193436734.1">
    <property type="nucleotide sequence ID" value="NZ_CP063144.1"/>
</dbReference>
<keyword evidence="3 12" id="KW-0963">Cytoplasm</keyword>
<dbReference type="InterPro" id="IPR024909">
    <property type="entry name" value="Cys-tRNA/MSH_ligase"/>
</dbReference>
<evidence type="ECO:0000313" key="15">
    <source>
        <dbReference type="Proteomes" id="UP000593766"/>
    </source>
</evidence>
<comment type="catalytic activity">
    <reaction evidence="11 12">
        <text>tRNA(Cys) + L-cysteine + ATP = L-cysteinyl-tRNA(Cys) + AMP + diphosphate</text>
        <dbReference type="Rhea" id="RHEA:17773"/>
        <dbReference type="Rhea" id="RHEA-COMP:9661"/>
        <dbReference type="Rhea" id="RHEA-COMP:9679"/>
        <dbReference type="ChEBI" id="CHEBI:30616"/>
        <dbReference type="ChEBI" id="CHEBI:33019"/>
        <dbReference type="ChEBI" id="CHEBI:35235"/>
        <dbReference type="ChEBI" id="CHEBI:78442"/>
        <dbReference type="ChEBI" id="CHEBI:78517"/>
        <dbReference type="ChEBI" id="CHEBI:456215"/>
        <dbReference type="EC" id="6.1.1.16"/>
    </reaction>
</comment>
<dbReference type="Pfam" id="PF09190">
    <property type="entry name" value="DALR_2"/>
    <property type="match status" value="1"/>
</dbReference>
<feature type="binding site" evidence="12">
    <location>
        <position position="271"/>
    </location>
    <ligand>
        <name>ATP</name>
        <dbReference type="ChEBI" id="CHEBI:30616"/>
    </ligand>
</feature>